<dbReference type="PROSITE" id="PS50011">
    <property type="entry name" value="PROTEIN_KINASE_DOM"/>
    <property type="match status" value="2"/>
</dbReference>
<dbReference type="InterPro" id="IPR000719">
    <property type="entry name" value="Prot_kinase_dom"/>
</dbReference>
<feature type="region of interest" description="Disordered" evidence="9">
    <location>
        <begin position="1"/>
        <end position="85"/>
    </location>
</feature>
<feature type="region of interest" description="Disordered" evidence="9">
    <location>
        <begin position="235"/>
        <end position="271"/>
    </location>
</feature>
<dbReference type="GO" id="GO:0004674">
    <property type="term" value="F:protein serine/threonine kinase activity"/>
    <property type="evidence" value="ECO:0007669"/>
    <property type="project" value="UniProtKB-KW"/>
</dbReference>
<feature type="binding site" evidence="7">
    <location>
        <begin position="458"/>
        <end position="459"/>
    </location>
    <ligand>
        <name>ATP</name>
        <dbReference type="ChEBI" id="CHEBI:30616"/>
    </ligand>
</feature>
<dbReference type="OrthoDB" id="377346at2759"/>
<feature type="active site" description="Proton acceptor" evidence="6">
    <location>
        <position position="454"/>
    </location>
</feature>
<feature type="region of interest" description="Disordered" evidence="9">
    <location>
        <begin position="111"/>
        <end position="178"/>
    </location>
</feature>
<dbReference type="SMART" id="SM00220">
    <property type="entry name" value="S_TKc"/>
    <property type="match status" value="2"/>
</dbReference>
<protein>
    <submittedName>
        <fullName evidence="11">Aurora kinase B</fullName>
    </submittedName>
</protein>
<feature type="compositionally biased region" description="Low complexity" evidence="9">
    <location>
        <begin position="7"/>
        <end position="22"/>
    </location>
</feature>
<dbReference type="Pfam" id="PF00069">
    <property type="entry name" value="Pkinase"/>
    <property type="match status" value="2"/>
</dbReference>
<feature type="binding site" evidence="7">
    <location>
        <position position="359"/>
    </location>
    <ligand>
        <name>ATP</name>
        <dbReference type="ChEBI" id="CHEBI:30616"/>
    </ligand>
</feature>
<evidence type="ECO:0000259" key="10">
    <source>
        <dbReference type="PROSITE" id="PS50011"/>
    </source>
</evidence>
<feature type="region of interest" description="Disordered" evidence="9">
    <location>
        <begin position="605"/>
        <end position="652"/>
    </location>
</feature>
<evidence type="ECO:0000313" key="12">
    <source>
        <dbReference type="Proteomes" id="UP000236333"/>
    </source>
</evidence>
<keyword evidence="4 11" id="KW-0418">Kinase</keyword>
<feature type="non-terminal residue" evidence="11">
    <location>
        <position position="1048"/>
    </location>
</feature>
<name>A0A2J7ZUJ1_9CHLO</name>
<evidence type="ECO:0000256" key="8">
    <source>
        <dbReference type="PIRSR" id="PIRSR630616-3"/>
    </source>
</evidence>
<evidence type="ECO:0000256" key="2">
    <source>
        <dbReference type="ARBA" id="ARBA00022679"/>
    </source>
</evidence>
<evidence type="ECO:0000256" key="5">
    <source>
        <dbReference type="ARBA" id="ARBA00022840"/>
    </source>
</evidence>
<dbReference type="PANTHER" id="PTHR24350">
    <property type="entry name" value="SERINE/THREONINE-PROTEIN KINASE IAL-RELATED"/>
    <property type="match status" value="1"/>
</dbReference>
<comment type="caution">
    <text evidence="11">The sequence shown here is derived from an EMBL/GenBank/DDBJ whole genome shotgun (WGS) entry which is preliminary data.</text>
</comment>
<evidence type="ECO:0000256" key="6">
    <source>
        <dbReference type="PIRSR" id="PIRSR630616-1"/>
    </source>
</evidence>
<feature type="domain" description="Protein kinase" evidence="10">
    <location>
        <begin position="330"/>
        <end position="595"/>
    </location>
</feature>
<feature type="compositionally biased region" description="Low complexity" evidence="9">
    <location>
        <begin position="622"/>
        <end position="649"/>
    </location>
</feature>
<sequence>MASPGNQLPQLSPALVSPVSSPRSHSARLSGAAPRFVASLKKMFGMRQQHSSSDSNIPPTHNGSSRGVSAYASSRRSCETPSRQCDSFSEYAKARPAARVSTDQLHLSLAKVSKQQEPLPGPESPTTRAAEAAAQPLQPLQPLRLLSRLAVTSPPSSHDAETPPTSTRSQQAPSCFAGQQQAWCSSERRLHPAPASYEQPRVNASLPMHGAISAVLLDDSVDASLSVCLSGPHLTDTSDRLLSSPESTKLQRGGWGRGAASDSPVPAPGRAEHARQPISVMPHVAALSQLDERQLLQRQKLRAEEPGTLLVMGPAVPADQRRADWSMADYMISRMLFKGSRTSVYKATCLRSGTPVALKVYFLDRVPTNVIHQVIREIKINAALCHRSILTFCGAFQDSKRLVLVGEYAARGDLFNLKSRLDRPMAEEEVRELVLKPLLDALSYMHGKGFCHRDIKPENLLYTADWGLRLADFGVSINLAEERAVTRAGTADYMAPEVERCPLKINPNDNKHNQSLAYTTAVDVWSVGVLAYELLVGFPPVVGGSDGSGVPGFDCSTLSFPASVSLGARDFVSAALERHPEDRPTVRQLQCHAWLTSPDCHPAGDRSGLAAHANTGADTGLQQQAQQREQPSRASEGQQQAPAAASEPSKVLAVGRALPPGMRRAEWGMSDFVLSKRLYRGSRSAVYKATCLRSGMPVALKVYFLSRVPTNVIHQLNREVQIHSELQHRGVLMLYAAFQDSKRLVLVSEYAARGDLFNLQCALDRPMTEEELRDVVLEPLLDALSASATEPENLLYTSDWGLRVADFGVSINLLEERAVTRAGTTDYMAPEVVRCPLKAMPNDNKHDQALAYTTAADVWSVGVLAYELLVGFPPVVGDAAGGGVPGFDNSTLSFPANVSAGVRDLITATLARQPEDRPTVRQLQRHPWLAGGAAAAPSGAAAVGAAAAGAAAAGAAAAGAAAAGAAAEAAVEAVAEMAAEVAAEVTAGAAVGAAVAAEVAAGAAVGAAAEMAADGAAKVAAEAAAGEEAEGAAGAAAGAAMAARGTEA</sequence>
<keyword evidence="1" id="KW-0723">Serine/threonine-protein kinase</keyword>
<dbReference type="AlphaFoldDB" id="A0A2J7ZUJ1"/>
<reference evidence="11 12" key="1">
    <citation type="journal article" date="2017" name="Mol. Biol. Evol.">
        <title>The 4-celled Tetrabaena socialis nuclear genome reveals the essential components for genetic control of cell number at the origin of multicellularity in the volvocine lineage.</title>
        <authorList>
            <person name="Featherston J."/>
            <person name="Arakaki Y."/>
            <person name="Hanschen E.R."/>
            <person name="Ferris P.J."/>
            <person name="Michod R.E."/>
            <person name="Olson B.J.S.C."/>
            <person name="Nozaki H."/>
            <person name="Durand P.M."/>
        </authorList>
    </citation>
    <scope>NUCLEOTIDE SEQUENCE [LARGE SCALE GENOMIC DNA]</scope>
    <source>
        <strain evidence="11 12">NIES-571</strain>
    </source>
</reference>
<evidence type="ECO:0000256" key="3">
    <source>
        <dbReference type="ARBA" id="ARBA00022741"/>
    </source>
</evidence>
<feature type="cross-link" description="Glycyl lysine isopeptide (Lys-Gly) (interchain with G-Cter in SUMO2)" evidence="8">
    <location>
        <position position="456"/>
    </location>
</feature>
<keyword evidence="12" id="KW-1185">Reference proteome</keyword>
<dbReference type="Proteomes" id="UP000236333">
    <property type="component" value="Unassembled WGS sequence"/>
</dbReference>
<feature type="domain" description="Protein kinase" evidence="10">
    <location>
        <begin position="672"/>
        <end position="929"/>
    </location>
</feature>
<dbReference type="EMBL" id="PGGS01000442">
    <property type="protein sequence ID" value="PNH03946.1"/>
    <property type="molecule type" value="Genomic_DNA"/>
</dbReference>
<keyword evidence="2" id="KW-0808">Transferase</keyword>
<evidence type="ECO:0000256" key="7">
    <source>
        <dbReference type="PIRSR" id="PIRSR630616-2"/>
    </source>
</evidence>
<dbReference type="Gene3D" id="1.10.510.10">
    <property type="entry name" value="Transferase(Phosphotransferase) domain 1"/>
    <property type="match status" value="2"/>
</dbReference>
<feature type="compositionally biased region" description="Polar residues" evidence="9">
    <location>
        <begin position="240"/>
        <end position="250"/>
    </location>
</feature>
<dbReference type="GO" id="GO:0005524">
    <property type="term" value="F:ATP binding"/>
    <property type="evidence" value="ECO:0007669"/>
    <property type="project" value="UniProtKB-KW"/>
</dbReference>
<feature type="compositionally biased region" description="Low complexity" evidence="9">
    <location>
        <begin position="124"/>
        <end position="150"/>
    </location>
</feature>
<evidence type="ECO:0000313" key="11">
    <source>
        <dbReference type="EMBL" id="PNH03946.1"/>
    </source>
</evidence>
<feature type="compositionally biased region" description="Polar residues" evidence="9">
    <location>
        <begin position="48"/>
        <end position="85"/>
    </location>
</feature>
<dbReference type="FunFam" id="3.30.200.20:FF:000042">
    <property type="entry name" value="Aurora kinase A"/>
    <property type="match status" value="1"/>
</dbReference>
<organism evidence="11 12">
    <name type="scientific">Tetrabaena socialis</name>
    <dbReference type="NCBI Taxonomy" id="47790"/>
    <lineage>
        <taxon>Eukaryota</taxon>
        <taxon>Viridiplantae</taxon>
        <taxon>Chlorophyta</taxon>
        <taxon>core chlorophytes</taxon>
        <taxon>Chlorophyceae</taxon>
        <taxon>CS clade</taxon>
        <taxon>Chlamydomonadales</taxon>
        <taxon>Tetrabaenaceae</taxon>
        <taxon>Tetrabaena</taxon>
    </lineage>
</organism>
<dbReference type="InterPro" id="IPR030616">
    <property type="entry name" value="Aur-like"/>
</dbReference>
<evidence type="ECO:0000256" key="1">
    <source>
        <dbReference type="ARBA" id="ARBA00022527"/>
    </source>
</evidence>
<accession>A0A2J7ZUJ1</accession>
<dbReference type="FunFam" id="1.10.510.10:FF:000813">
    <property type="entry name" value="Aurora-like kinase"/>
    <property type="match status" value="1"/>
</dbReference>
<feature type="binding site" evidence="7">
    <location>
        <begin position="407"/>
        <end position="409"/>
    </location>
    <ligand>
        <name>ATP</name>
        <dbReference type="ChEBI" id="CHEBI:30616"/>
    </ligand>
</feature>
<proteinExistence type="predicted"/>
<gene>
    <name evidence="11" type="ORF">TSOC_009931</name>
</gene>
<dbReference type="InterPro" id="IPR011009">
    <property type="entry name" value="Kinase-like_dom_sf"/>
</dbReference>
<feature type="binding site" evidence="7">
    <location>
        <position position="472"/>
    </location>
    <ligand>
        <name>ATP</name>
        <dbReference type="ChEBI" id="CHEBI:30616"/>
    </ligand>
</feature>
<keyword evidence="3 7" id="KW-0547">Nucleotide-binding</keyword>
<evidence type="ECO:0000256" key="4">
    <source>
        <dbReference type="ARBA" id="ARBA00022777"/>
    </source>
</evidence>
<feature type="compositionally biased region" description="Polar residues" evidence="9">
    <location>
        <begin position="163"/>
        <end position="178"/>
    </location>
</feature>
<evidence type="ECO:0000256" key="9">
    <source>
        <dbReference type="SAM" id="MobiDB-lite"/>
    </source>
</evidence>
<dbReference type="SUPFAM" id="SSF56112">
    <property type="entry name" value="Protein kinase-like (PK-like)"/>
    <property type="match status" value="2"/>
</dbReference>
<keyword evidence="5 7" id="KW-0067">ATP-binding</keyword>
<dbReference type="PROSITE" id="PS00108">
    <property type="entry name" value="PROTEIN_KINASE_ST"/>
    <property type="match status" value="1"/>
</dbReference>
<dbReference type="InterPro" id="IPR008271">
    <property type="entry name" value="Ser/Thr_kinase_AS"/>
</dbReference>